<dbReference type="EMBL" id="JAAWWB010000031">
    <property type="protein sequence ID" value="KAG6745454.1"/>
    <property type="molecule type" value="Genomic_DNA"/>
</dbReference>
<feature type="domain" description="Late embryogenesis abundant protein LEA-2 subgroup" evidence="2">
    <location>
        <begin position="86"/>
        <end position="181"/>
    </location>
</feature>
<name>A0A8X7Y797_POPTO</name>
<comment type="caution">
    <text evidence="3">The sequence shown here is derived from an EMBL/GenBank/DDBJ whole genome shotgun (WGS) entry which is preliminary data.</text>
</comment>
<protein>
    <recommendedName>
        <fullName evidence="2">Late embryogenesis abundant protein LEA-2 subgroup domain-containing protein</fullName>
    </recommendedName>
</protein>
<feature type="transmembrane region" description="Helical" evidence="1">
    <location>
        <begin position="24"/>
        <end position="48"/>
    </location>
</feature>
<keyword evidence="1" id="KW-0812">Transmembrane</keyword>
<gene>
    <name evidence="3" type="ORF">POTOM_052126</name>
</gene>
<dbReference type="Pfam" id="PF03168">
    <property type="entry name" value="LEA_2"/>
    <property type="match status" value="1"/>
</dbReference>
<dbReference type="OrthoDB" id="1929523at2759"/>
<organism evidence="3 4">
    <name type="scientific">Populus tomentosa</name>
    <name type="common">Chinese white poplar</name>
    <dbReference type="NCBI Taxonomy" id="118781"/>
    <lineage>
        <taxon>Eukaryota</taxon>
        <taxon>Viridiplantae</taxon>
        <taxon>Streptophyta</taxon>
        <taxon>Embryophyta</taxon>
        <taxon>Tracheophyta</taxon>
        <taxon>Spermatophyta</taxon>
        <taxon>Magnoliopsida</taxon>
        <taxon>eudicotyledons</taxon>
        <taxon>Gunneridae</taxon>
        <taxon>Pentapetalae</taxon>
        <taxon>rosids</taxon>
        <taxon>fabids</taxon>
        <taxon>Malpighiales</taxon>
        <taxon>Salicaceae</taxon>
        <taxon>Saliceae</taxon>
        <taxon>Populus</taxon>
    </lineage>
</organism>
<reference evidence="3" key="1">
    <citation type="journal article" date="2020" name="bioRxiv">
        <title>Hybrid origin of Populus tomentosa Carr. identified through genome sequencing and phylogenomic analysis.</title>
        <authorList>
            <person name="An X."/>
            <person name="Gao K."/>
            <person name="Chen Z."/>
            <person name="Li J."/>
            <person name="Yang X."/>
            <person name="Yang X."/>
            <person name="Zhou J."/>
            <person name="Guo T."/>
            <person name="Zhao T."/>
            <person name="Huang S."/>
            <person name="Miao D."/>
            <person name="Khan W.U."/>
            <person name="Rao P."/>
            <person name="Ye M."/>
            <person name="Lei B."/>
            <person name="Liao W."/>
            <person name="Wang J."/>
            <person name="Ji L."/>
            <person name="Li Y."/>
            <person name="Guo B."/>
            <person name="Mustafa N.S."/>
            <person name="Li S."/>
            <person name="Yun Q."/>
            <person name="Keller S.R."/>
            <person name="Mao J."/>
            <person name="Zhang R."/>
            <person name="Strauss S.H."/>
        </authorList>
    </citation>
    <scope>NUCLEOTIDE SEQUENCE</scope>
    <source>
        <strain evidence="3">GM15</strain>
        <tissue evidence="3">Leaf</tissue>
    </source>
</reference>
<dbReference type="AlphaFoldDB" id="A0A8X7Y797"/>
<evidence type="ECO:0000259" key="2">
    <source>
        <dbReference type="Pfam" id="PF03168"/>
    </source>
</evidence>
<keyword evidence="1" id="KW-0472">Membrane</keyword>
<dbReference type="Proteomes" id="UP000886885">
    <property type="component" value="Chromosome 16A"/>
</dbReference>
<proteinExistence type="predicted"/>
<accession>A0A8X7Y797</accession>
<dbReference type="InterPro" id="IPR004864">
    <property type="entry name" value="LEA_2"/>
</dbReference>
<sequence length="295" mass="32421">MDVESSKAAAKKAESPKKHKRRNICLGVTAAVILFIFLLLLILGLTVFKPKQPTTTVDSTSISDMKVSFDIARLRVDVNVSLDVDLSIKNPNKVSVKYKNSSAFLNYRGQVVGEAPIPAGKILADKTQPINVTVTLMADRLLSDSQLLSDVMAGAIPFNTLTKISGKASIFNLFNVHITSTSTCDLLVFVSNRTIGDQKCKYKTKLLSPFLKERVLTNQVNLKHSSGHGNVQSLNGYQNHITSIVISLDDTKIKAVVIIQKPRGSMLLYYSAIAYALHLKTIRRANLSKSYSLRV</sequence>
<keyword evidence="1" id="KW-1133">Transmembrane helix</keyword>
<evidence type="ECO:0000256" key="1">
    <source>
        <dbReference type="SAM" id="Phobius"/>
    </source>
</evidence>
<dbReference type="PANTHER" id="PTHR31852">
    <property type="entry name" value="LATE EMBRYOGENESIS ABUNDANT (LEA) HYDROXYPROLINE-RICH GLYCOPROTEIN FAMILY"/>
    <property type="match status" value="1"/>
</dbReference>
<keyword evidence="4" id="KW-1185">Reference proteome</keyword>
<evidence type="ECO:0000313" key="4">
    <source>
        <dbReference type="Proteomes" id="UP000886885"/>
    </source>
</evidence>
<dbReference type="InterPro" id="IPR055301">
    <property type="entry name" value="Lea14-like_2"/>
</dbReference>
<evidence type="ECO:0000313" key="3">
    <source>
        <dbReference type="EMBL" id="KAG6745454.1"/>
    </source>
</evidence>